<feature type="transmembrane region" description="Helical" evidence="1">
    <location>
        <begin position="233"/>
        <end position="257"/>
    </location>
</feature>
<proteinExistence type="predicted"/>
<feature type="transmembrane region" description="Helical" evidence="1">
    <location>
        <begin position="176"/>
        <end position="197"/>
    </location>
</feature>
<dbReference type="AlphaFoldDB" id="A0A347ZUY5"/>
<accession>A0A347ZUY5</accession>
<evidence type="ECO:0000313" key="3">
    <source>
        <dbReference type="Proteomes" id="UP000256388"/>
    </source>
</evidence>
<keyword evidence="1" id="KW-0472">Membrane</keyword>
<protein>
    <submittedName>
        <fullName evidence="2">Uncharacterized protein</fullName>
    </submittedName>
</protein>
<reference evidence="2 3" key="1">
    <citation type="submission" date="2018-08" db="EMBL/GenBank/DDBJ databases">
        <title>Genomic Encyclopedia of Type Strains, Phase IV (KMG-IV): sequencing the most valuable type-strain genomes for metagenomic binning, comparative biology and taxonomic classification.</title>
        <authorList>
            <person name="Goeker M."/>
        </authorList>
    </citation>
    <scope>NUCLEOTIDE SEQUENCE [LARGE SCALE GENOMIC DNA]</scope>
    <source>
        <strain evidence="2 3">DSM 23923</strain>
    </source>
</reference>
<dbReference type="RefSeq" id="WP_116223491.1">
    <property type="nucleotide sequence ID" value="NZ_AP018437.1"/>
</dbReference>
<feature type="transmembrane region" description="Helical" evidence="1">
    <location>
        <begin position="79"/>
        <end position="100"/>
    </location>
</feature>
<comment type="caution">
    <text evidence="2">The sequence shown here is derived from an EMBL/GenBank/DDBJ whole genome shotgun (WGS) entry which is preliminary data.</text>
</comment>
<feature type="transmembrane region" description="Helical" evidence="1">
    <location>
        <begin position="209"/>
        <end position="227"/>
    </location>
</feature>
<name>A0A347ZUY5_9CHLR</name>
<keyword evidence="3" id="KW-1185">Reference proteome</keyword>
<organism evidence="2 3">
    <name type="scientific">Pelolinea submarina</name>
    <dbReference type="NCBI Taxonomy" id="913107"/>
    <lineage>
        <taxon>Bacteria</taxon>
        <taxon>Bacillati</taxon>
        <taxon>Chloroflexota</taxon>
        <taxon>Anaerolineae</taxon>
        <taxon>Anaerolineales</taxon>
        <taxon>Anaerolineaceae</taxon>
        <taxon>Pelolinea</taxon>
    </lineage>
</organism>
<sequence length="282" mass="30231">MSENPIISHAAIKNSLILSGILIIFLLATSLAGILRPETLYPTTELRNAFMPNDVINLAIGLPALLLLMLQAGRGRVKLLLLWPGAALFVAYNALAYSVALTNSPLFGLYLVELLLSLGIIFLLLRATDAAAVKGKVQGKIFEKLTGWVLLVLGLLILFRNIGVVAGSAGMKPAEIGVMAADLLSIAAWVSAGICLLGRRTAGYRMGPAWMFQASLLFLSLLVLMAIQPAFGAPAYAGADFVVVGVMSLICWIPFILQMRAIRRLLDNLEQSPKSFSQQAVV</sequence>
<gene>
    <name evidence="2" type="ORF">DFR64_0153</name>
</gene>
<keyword evidence="1" id="KW-0812">Transmembrane</keyword>
<feature type="transmembrane region" description="Helical" evidence="1">
    <location>
        <begin position="145"/>
        <end position="170"/>
    </location>
</feature>
<feature type="transmembrane region" description="Helical" evidence="1">
    <location>
        <begin position="16"/>
        <end position="35"/>
    </location>
</feature>
<dbReference type="EMBL" id="QUMS01000001">
    <property type="protein sequence ID" value="REG10299.1"/>
    <property type="molecule type" value="Genomic_DNA"/>
</dbReference>
<evidence type="ECO:0000313" key="2">
    <source>
        <dbReference type="EMBL" id="REG10299.1"/>
    </source>
</evidence>
<dbReference type="Proteomes" id="UP000256388">
    <property type="component" value="Unassembled WGS sequence"/>
</dbReference>
<evidence type="ECO:0000256" key="1">
    <source>
        <dbReference type="SAM" id="Phobius"/>
    </source>
</evidence>
<feature type="transmembrane region" description="Helical" evidence="1">
    <location>
        <begin position="106"/>
        <end position="125"/>
    </location>
</feature>
<feature type="transmembrane region" description="Helical" evidence="1">
    <location>
        <begin position="55"/>
        <end position="72"/>
    </location>
</feature>
<keyword evidence="1" id="KW-1133">Transmembrane helix</keyword>